<dbReference type="GO" id="GO:0006913">
    <property type="term" value="P:nucleocytoplasmic transport"/>
    <property type="evidence" value="ECO:0007669"/>
    <property type="project" value="TreeGrafter"/>
</dbReference>
<feature type="domain" description="Protein kinase" evidence="16">
    <location>
        <begin position="1013"/>
        <end position="1293"/>
    </location>
</feature>
<keyword evidence="20" id="KW-1185">Reference proteome</keyword>
<dbReference type="PANTHER" id="PTHR24113:SF12">
    <property type="entry name" value="RAN GTPASE-ACTIVATING PROTEIN 1"/>
    <property type="match status" value="1"/>
</dbReference>
<feature type="binding site" evidence="15">
    <location>
        <position position="1040"/>
    </location>
    <ligand>
        <name>ATP</name>
        <dbReference type="ChEBI" id="CHEBI:30616"/>
    </ligand>
</feature>
<dbReference type="PANTHER" id="PTHR24113">
    <property type="entry name" value="RAN GTPASE-ACTIVATING PROTEIN 1"/>
    <property type="match status" value="1"/>
</dbReference>
<dbReference type="SMART" id="SM00368">
    <property type="entry name" value="LRR_RI"/>
    <property type="match status" value="11"/>
</dbReference>
<dbReference type="InterPro" id="IPR000719">
    <property type="entry name" value="Prot_kinase_dom"/>
</dbReference>
<keyword evidence="11" id="KW-0342">GTP-binding</keyword>
<dbReference type="SUPFAM" id="SSF52540">
    <property type="entry name" value="P-loop containing nucleoside triphosphate hydrolases"/>
    <property type="match status" value="1"/>
</dbReference>
<evidence type="ECO:0000256" key="10">
    <source>
        <dbReference type="ARBA" id="ARBA00022840"/>
    </source>
</evidence>
<dbReference type="Pfam" id="PF07714">
    <property type="entry name" value="PK_Tyr_Ser-Thr"/>
    <property type="match status" value="1"/>
</dbReference>
<dbReference type="PROSITE" id="PS00107">
    <property type="entry name" value="PROTEIN_KINASE_ATP"/>
    <property type="match status" value="1"/>
</dbReference>
<evidence type="ECO:0000256" key="11">
    <source>
        <dbReference type="ARBA" id="ARBA00023134"/>
    </source>
</evidence>
<evidence type="ECO:0000256" key="2">
    <source>
        <dbReference type="ARBA" id="ARBA00012513"/>
    </source>
</evidence>
<reference evidence="20" key="1">
    <citation type="submission" date="2011-02" db="EMBL/GenBank/DDBJ databases">
        <title>The Genome Sequence of Capsaspora owczarzaki ATCC 30864.</title>
        <authorList>
            <person name="Russ C."/>
            <person name="Cuomo C."/>
            <person name="Burger G."/>
            <person name="Gray M.W."/>
            <person name="Holland P.W.H."/>
            <person name="King N."/>
            <person name="Lang F.B.F."/>
            <person name="Roger A.J."/>
            <person name="Ruiz-Trillo I."/>
            <person name="Young S.K."/>
            <person name="Zeng Q."/>
            <person name="Gargeya S."/>
            <person name="Alvarado L."/>
            <person name="Berlin A."/>
            <person name="Chapman S.B."/>
            <person name="Chen Z."/>
            <person name="Freedman E."/>
            <person name="Gellesch M."/>
            <person name="Goldberg J."/>
            <person name="Griggs A."/>
            <person name="Gujja S."/>
            <person name="Heilman E."/>
            <person name="Heiman D."/>
            <person name="Howarth C."/>
            <person name="Mehta T."/>
            <person name="Neiman D."/>
            <person name="Pearson M."/>
            <person name="Roberts A."/>
            <person name="Saif S."/>
            <person name="Shea T."/>
            <person name="Shenoy N."/>
            <person name="Sisk P."/>
            <person name="Stolte C."/>
            <person name="Sykes S."/>
            <person name="White J."/>
            <person name="Yandava C."/>
            <person name="Haas B."/>
            <person name="Nusbaum C."/>
            <person name="Birren B."/>
        </authorList>
    </citation>
    <scope>NUCLEOTIDE SEQUENCE</scope>
    <source>
        <strain evidence="20">ATCC 30864</strain>
    </source>
</reference>
<keyword evidence="4" id="KW-0723">Serine/threonine-protein kinase</keyword>
<dbReference type="GO" id="GO:0005634">
    <property type="term" value="C:nucleus"/>
    <property type="evidence" value="ECO:0007669"/>
    <property type="project" value="TreeGrafter"/>
</dbReference>
<evidence type="ECO:0000256" key="15">
    <source>
        <dbReference type="PROSITE-ProRule" id="PRU10141"/>
    </source>
</evidence>
<dbReference type="Gene3D" id="3.30.200.20">
    <property type="entry name" value="Phosphorylase Kinase, domain 1"/>
    <property type="match status" value="1"/>
</dbReference>
<dbReference type="GO" id="GO:0005524">
    <property type="term" value="F:ATP binding"/>
    <property type="evidence" value="ECO:0007669"/>
    <property type="project" value="UniProtKB-UniRule"/>
</dbReference>
<gene>
    <name evidence="19" type="ORF">CAOG_005294</name>
</gene>
<evidence type="ECO:0000259" key="16">
    <source>
        <dbReference type="PROSITE" id="PS50011"/>
    </source>
</evidence>
<dbReference type="GO" id="GO:0048471">
    <property type="term" value="C:perinuclear region of cytoplasm"/>
    <property type="evidence" value="ECO:0007669"/>
    <property type="project" value="TreeGrafter"/>
</dbReference>
<evidence type="ECO:0000256" key="9">
    <source>
        <dbReference type="ARBA" id="ARBA00022777"/>
    </source>
</evidence>
<dbReference type="Gene3D" id="3.30.40.10">
    <property type="entry name" value="Zinc/RING finger domain, C3HC4 (zinc finger)"/>
    <property type="match status" value="1"/>
</dbReference>
<dbReference type="InParanoid" id="E9CB93"/>
<dbReference type="PhylomeDB" id="E9CB93"/>
<dbReference type="PROSITE" id="PS51424">
    <property type="entry name" value="ROC"/>
    <property type="match status" value="1"/>
</dbReference>
<dbReference type="PROSITE" id="PS50089">
    <property type="entry name" value="ZF_RING_2"/>
    <property type="match status" value="1"/>
</dbReference>
<comment type="catalytic activity">
    <reaction evidence="13">
        <text>L-seryl-[protein] + ATP = O-phospho-L-seryl-[protein] + ADP + H(+)</text>
        <dbReference type="Rhea" id="RHEA:17989"/>
        <dbReference type="Rhea" id="RHEA-COMP:9863"/>
        <dbReference type="Rhea" id="RHEA-COMP:11604"/>
        <dbReference type="ChEBI" id="CHEBI:15378"/>
        <dbReference type="ChEBI" id="CHEBI:29999"/>
        <dbReference type="ChEBI" id="CHEBI:30616"/>
        <dbReference type="ChEBI" id="CHEBI:83421"/>
        <dbReference type="ChEBI" id="CHEBI:456216"/>
        <dbReference type="EC" id="2.7.11.1"/>
    </reaction>
</comment>
<dbReference type="PRINTS" id="PR00449">
    <property type="entry name" value="RASTRNSFRMNG"/>
</dbReference>
<feature type="domain" description="RING-type" evidence="17">
    <location>
        <begin position="1385"/>
        <end position="1424"/>
    </location>
</feature>
<dbReference type="GO" id="GO:0008270">
    <property type="term" value="F:zinc ion binding"/>
    <property type="evidence" value="ECO:0007669"/>
    <property type="project" value="UniProtKB-KW"/>
</dbReference>
<dbReference type="EMBL" id="KE346367">
    <property type="protein sequence ID" value="KJE94683.1"/>
    <property type="molecule type" value="Genomic_DNA"/>
</dbReference>
<evidence type="ECO:0000259" key="18">
    <source>
        <dbReference type="PROSITE" id="PS51424"/>
    </source>
</evidence>
<evidence type="ECO:0000256" key="13">
    <source>
        <dbReference type="ARBA" id="ARBA00048679"/>
    </source>
</evidence>
<keyword evidence="14" id="KW-0862">Zinc</keyword>
<dbReference type="GO" id="GO:0005096">
    <property type="term" value="F:GTPase activator activity"/>
    <property type="evidence" value="ECO:0007669"/>
    <property type="project" value="UniProtKB-KW"/>
</dbReference>
<evidence type="ECO:0000256" key="7">
    <source>
        <dbReference type="ARBA" id="ARBA00022737"/>
    </source>
</evidence>
<dbReference type="InterPro" id="IPR032675">
    <property type="entry name" value="LRR_dom_sf"/>
</dbReference>
<feature type="domain" description="Roc" evidence="18">
    <location>
        <begin position="397"/>
        <end position="592"/>
    </location>
</feature>
<proteinExistence type="inferred from homology"/>
<accession>E9CB93</accession>
<dbReference type="InterPro" id="IPR011009">
    <property type="entry name" value="Kinase-like_dom_sf"/>
</dbReference>
<dbReference type="Gene3D" id="1.10.510.10">
    <property type="entry name" value="Transferase(Phosphotransferase) domain 1"/>
    <property type="match status" value="1"/>
</dbReference>
<dbReference type="RefSeq" id="XP_011270492.1">
    <property type="nucleotide sequence ID" value="XM_011272190.1"/>
</dbReference>
<dbReference type="PROSITE" id="PS51419">
    <property type="entry name" value="RAB"/>
    <property type="match status" value="1"/>
</dbReference>
<dbReference type="Pfam" id="PF13516">
    <property type="entry name" value="LRR_6"/>
    <property type="match status" value="10"/>
</dbReference>
<keyword evidence="9 19" id="KW-0418">Kinase</keyword>
<dbReference type="RefSeq" id="XP_004346979.2">
    <property type="nucleotide sequence ID" value="XM_004346929.2"/>
</dbReference>
<keyword evidence="3" id="KW-0343">GTPase activation</keyword>
<organism evidence="19 20">
    <name type="scientific">Capsaspora owczarzaki (strain ATCC 30864)</name>
    <dbReference type="NCBI Taxonomy" id="595528"/>
    <lineage>
        <taxon>Eukaryota</taxon>
        <taxon>Filasterea</taxon>
        <taxon>Capsaspora</taxon>
    </lineage>
</organism>
<dbReference type="InterPro" id="IPR057263">
    <property type="entry name" value="COR-B"/>
</dbReference>
<evidence type="ECO:0000313" key="20">
    <source>
        <dbReference type="Proteomes" id="UP000008743"/>
    </source>
</evidence>
<dbReference type="EC" id="2.7.11.1" evidence="2"/>
<keyword evidence="7" id="KW-0677">Repeat</keyword>
<dbReference type="InterPro" id="IPR017441">
    <property type="entry name" value="Protein_kinase_ATP_BS"/>
</dbReference>
<evidence type="ECO:0000313" key="19">
    <source>
        <dbReference type="EMBL" id="KJE94683.1"/>
    </source>
</evidence>
<evidence type="ECO:0000256" key="4">
    <source>
        <dbReference type="ARBA" id="ARBA00022527"/>
    </source>
</evidence>
<dbReference type="Pfam" id="PF16095">
    <property type="entry name" value="COR-A"/>
    <property type="match status" value="1"/>
</dbReference>
<comment type="similarity">
    <text evidence="1">Belongs to the protein kinase superfamily. TKL Ser/Thr protein kinase family. ROCO subfamily.</text>
</comment>
<dbReference type="InterPro" id="IPR020859">
    <property type="entry name" value="ROC"/>
</dbReference>
<dbReference type="InterPro" id="IPR001611">
    <property type="entry name" value="Leu-rich_rpt"/>
</dbReference>
<evidence type="ECO:0000259" key="17">
    <source>
        <dbReference type="PROSITE" id="PS50089"/>
    </source>
</evidence>
<dbReference type="Proteomes" id="UP000008743">
    <property type="component" value="Unassembled WGS sequence"/>
</dbReference>
<keyword evidence="5" id="KW-0433">Leucine-rich repeat</keyword>
<keyword evidence="10 15" id="KW-0067">ATP-binding</keyword>
<comment type="catalytic activity">
    <reaction evidence="12">
        <text>L-threonyl-[protein] + ATP = O-phospho-L-threonyl-[protein] + ADP + H(+)</text>
        <dbReference type="Rhea" id="RHEA:46608"/>
        <dbReference type="Rhea" id="RHEA-COMP:11060"/>
        <dbReference type="Rhea" id="RHEA-COMP:11605"/>
        <dbReference type="ChEBI" id="CHEBI:15378"/>
        <dbReference type="ChEBI" id="CHEBI:30013"/>
        <dbReference type="ChEBI" id="CHEBI:30616"/>
        <dbReference type="ChEBI" id="CHEBI:61977"/>
        <dbReference type="ChEBI" id="CHEBI:456216"/>
        <dbReference type="EC" id="2.7.11.1"/>
    </reaction>
</comment>
<evidence type="ECO:0000256" key="5">
    <source>
        <dbReference type="ARBA" id="ARBA00022614"/>
    </source>
</evidence>
<evidence type="ECO:0000256" key="14">
    <source>
        <dbReference type="PROSITE-ProRule" id="PRU00175"/>
    </source>
</evidence>
<dbReference type="SUPFAM" id="SSF56112">
    <property type="entry name" value="Protein kinase-like (PK-like)"/>
    <property type="match status" value="1"/>
</dbReference>
<dbReference type="SMART" id="SM00220">
    <property type="entry name" value="S_TKc"/>
    <property type="match status" value="1"/>
</dbReference>
<dbReference type="CDD" id="cd16649">
    <property type="entry name" value="mRING-HC-C3HC5_CGRF1-like"/>
    <property type="match status" value="1"/>
</dbReference>
<dbReference type="GO" id="GO:0005525">
    <property type="term" value="F:GTP binding"/>
    <property type="evidence" value="ECO:0007669"/>
    <property type="project" value="UniProtKB-KW"/>
</dbReference>
<dbReference type="PROSITE" id="PS50011">
    <property type="entry name" value="PROTEIN_KINASE_DOM"/>
    <property type="match status" value="1"/>
</dbReference>
<dbReference type="Gene3D" id="3.80.10.10">
    <property type="entry name" value="Ribonuclease Inhibitor"/>
    <property type="match status" value="4"/>
</dbReference>
<dbReference type="InterPro" id="IPR001841">
    <property type="entry name" value="Znf_RING"/>
</dbReference>
<name>E9CB93_CAPO3</name>
<keyword evidence="8 15" id="KW-0547">Nucleotide-binding</keyword>
<dbReference type="Gene3D" id="3.30.70.1390">
    <property type="entry name" value="ROC domain from the Parkinson's disease-associated leucine-rich repeat kinase 2"/>
    <property type="match status" value="1"/>
</dbReference>
<keyword evidence="14" id="KW-0479">Metal-binding</keyword>
<dbReference type="GO" id="GO:0005829">
    <property type="term" value="C:cytosol"/>
    <property type="evidence" value="ECO:0007669"/>
    <property type="project" value="TreeGrafter"/>
</dbReference>
<dbReference type="InterPro" id="IPR027417">
    <property type="entry name" value="P-loop_NTPase"/>
</dbReference>
<dbReference type="SUPFAM" id="SSF52047">
    <property type="entry name" value="RNI-like"/>
    <property type="match status" value="2"/>
</dbReference>
<keyword evidence="14" id="KW-0863">Zinc-finger</keyword>
<evidence type="ECO:0000256" key="1">
    <source>
        <dbReference type="ARBA" id="ARBA00008171"/>
    </source>
</evidence>
<dbReference type="InterPro" id="IPR013083">
    <property type="entry name" value="Znf_RING/FYVE/PHD"/>
</dbReference>
<dbReference type="InterPro" id="IPR027038">
    <property type="entry name" value="RanGap"/>
</dbReference>
<dbReference type="Gene3D" id="3.40.50.300">
    <property type="entry name" value="P-loop containing nucleotide triphosphate hydrolases"/>
    <property type="match status" value="1"/>
</dbReference>
<evidence type="ECO:0000256" key="8">
    <source>
        <dbReference type="ARBA" id="ARBA00022741"/>
    </source>
</evidence>
<dbReference type="GO" id="GO:0004674">
    <property type="term" value="F:protein serine/threonine kinase activity"/>
    <property type="evidence" value="ECO:0007669"/>
    <property type="project" value="UniProtKB-KW"/>
</dbReference>
<dbReference type="PROSITE" id="PS00108">
    <property type="entry name" value="PROTEIN_KINASE_ST"/>
    <property type="match status" value="1"/>
</dbReference>
<sequence length="1441" mass="157536">MLEYRSMTRNQRWLYDRFKDRGGTLYLNRQQMNDAEVQAIAAALKVNKVATVILLSENLFGNAGVQAVADSLKVNMSVTTLCLRSNPIGDTGALAIAETLQLNTTLTFIRLGDCQIGDAGAQAIAKTLHVNTTLACLELSANQIGDAGMEAIALAFNVNKTVTSLRLGGNPIGDAAAQTIAETLAVNTTLTELGLGGANSNHLGDAGAQAIAEGLKANKAVTALDLSMNEIGTVGAQAIAEALKVNTTLTKLELSVNGIGDSGVKAIADGLKVNPRLTELHLAHCQIGAAGAKAISEALKVNKTVTQLYLGYNQIGDDGVQAIADTLKEHTMTELILSGNRIGDAGAQAIAEALRVNKRLTKLFLHENQIGYYEETALRQSAHASCTIHMWVQHRPDSVRCTEVRVVLLGDPAVGKTSLVHGIAQHERNPVVKLFSGNKTIKTTSTDGIDISSVILRDKLPMILNIWDFAGQELYLASHQFFLGERTIYLALFDVRETISRNSRLAFWLRSLLSRVPNADIILVGTHIDDKSYSPQRHQEQLENLAELLLCFKQTHTSFNIRSTVYINASTAASASTMSELKAAVLEASRKMPSYYSEVDGRYLQFRDLLRDRANTMEADKKPPLLRWNEVVNLGMSQCKLSMQAVNVCMQLLRDQGWVVFHRLAPAADAVSGTNASEQTHANDHDLVIINPQWFTKTVLTGVITQKHTWVKKGILARADLLAHVWRNLDPAVCDQLLVLLQRYELLYPLADADAGTSGPRYLVPSFLPVGQPDRRAWSANPRKDEPHEATLVMRTAFLYTGFFSRVIARLNHLELNMTAWRDCVLVNRNHHRALVQIHRRTEEDVVDLVIVVRGASPGNLLETLFGVVEDLTTYWYTGMTWQTYLRCTECARDVQDACLFELEPTVLAAVIPTKELSCDHSQRTLDRGQWLAFIQPLLLRTLSSVAELTELQRQVLSAFGVSPAVAPSTVAPIAQPEPESHASSSSAIPVPAIATTILRVGMEELSQATGNFAPSRCIGGGGFGNVYSGTWSGAQVAVKRLAANSTQGISQFQAELDALTRYRHYNVVTIMCYAHEGNDCCLVYELMANGSVRDRLDRKGSTPALTWPQRQKIATEIASAMHFVQTAIPRQPLFHLDLKTDNVLLDAHFTAKVADFGLTRSAPAQTAAQSYIQTLTIQGTRQYICPQYRDEGKVSIKTDVYSYGMILLELLTGKQPGIELAGAVKRALKKQGQIDSELDASIVWGAPDKLAATAVAEIAVACLEPDRIDRPTFGQILKGFGQSGEDQGNALARAAMPQNARMEHHRALIKEQLQHHLDSGLVSSHMEPQSQLAEVSAAEVSRLSHRHSTIKEQLAPIADSIVVSTSEQSQLAAPELSPDIDRECLLCFSAPTTAKLIPCCHACVCVGCADLMIERQDKCMICRVIPTSYLQGIFNQTFVP</sequence>
<evidence type="ECO:0000256" key="12">
    <source>
        <dbReference type="ARBA" id="ARBA00047899"/>
    </source>
</evidence>
<protein>
    <recommendedName>
        <fullName evidence="2">non-specific serine/threonine protein kinase</fullName>
        <ecNumber evidence="2">2.7.11.1</ecNumber>
    </recommendedName>
</protein>
<dbReference type="InterPro" id="IPR032171">
    <property type="entry name" value="COR-A"/>
</dbReference>
<dbReference type="Pfam" id="PF25497">
    <property type="entry name" value="COR-B"/>
    <property type="match status" value="1"/>
</dbReference>
<evidence type="ECO:0000256" key="6">
    <source>
        <dbReference type="ARBA" id="ARBA00022679"/>
    </source>
</evidence>
<dbReference type="Pfam" id="PF08477">
    <property type="entry name" value="Roc"/>
    <property type="match status" value="1"/>
</dbReference>
<dbReference type="GO" id="GO:0031267">
    <property type="term" value="F:small GTPase binding"/>
    <property type="evidence" value="ECO:0007669"/>
    <property type="project" value="TreeGrafter"/>
</dbReference>
<keyword evidence="6" id="KW-0808">Transferase</keyword>
<dbReference type="Pfam" id="PF13920">
    <property type="entry name" value="zf-C3HC4_3"/>
    <property type="match status" value="1"/>
</dbReference>
<evidence type="ECO:0000256" key="3">
    <source>
        <dbReference type="ARBA" id="ARBA00022468"/>
    </source>
</evidence>
<dbReference type="InterPro" id="IPR008271">
    <property type="entry name" value="Ser/Thr_kinase_AS"/>
</dbReference>
<dbReference type="InterPro" id="IPR001245">
    <property type="entry name" value="Ser-Thr/Tyr_kinase_cat_dom"/>
</dbReference>